<dbReference type="EMBL" id="KL367532">
    <property type="protein sequence ID" value="KFD65823.1"/>
    <property type="molecule type" value="Genomic_DNA"/>
</dbReference>
<evidence type="ECO:0000313" key="3">
    <source>
        <dbReference type="Proteomes" id="UP000030764"/>
    </source>
</evidence>
<organism evidence="2">
    <name type="scientific">Trichuris suis</name>
    <name type="common">pig whipworm</name>
    <dbReference type="NCBI Taxonomy" id="68888"/>
    <lineage>
        <taxon>Eukaryota</taxon>
        <taxon>Metazoa</taxon>
        <taxon>Ecdysozoa</taxon>
        <taxon>Nematoda</taxon>
        <taxon>Enoplea</taxon>
        <taxon>Dorylaimia</taxon>
        <taxon>Trichinellida</taxon>
        <taxon>Trichuridae</taxon>
        <taxon>Trichuris</taxon>
    </lineage>
</organism>
<feature type="non-terminal residue" evidence="2">
    <location>
        <position position="69"/>
    </location>
</feature>
<dbReference type="Proteomes" id="UP000030764">
    <property type="component" value="Unassembled WGS sequence"/>
</dbReference>
<keyword evidence="3" id="KW-1185">Reference proteome</keyword>
<dbReference type="EMBL" id="KL363696">
    <property type="protein sequence ID" value="KFD45160.1"/>
    <property type="molecule type" value="Genomic_DNA"/>
</dbReference>
<proteinExistence type="predicted"/>
<reference evidence="2 3" key="1">
    <citation type="journal article" date="2014" name="Nat. Genet.">
        <title>Genome and transcriptome of the porcine whipworm Trichuris suis.</title>
        <authorList>
            <person name="Jex A.R."/>
            <person name="Nejsum P."/>
            <person name="Schwarz E.M."/>
            <person name="Hu L."/>
            <person name="Young N.D."/>
            <person name="Hall R.S."/>
            <person name="Korhonen P.K."/>
            <person name="Liao S."/>
            <person name="Thamsborg S."/>
            <person name="Xia J."/>
            <person name="Xu P."/>
            <person name="Wang S."/>
            <person name="Scheerlinck J.P."/>
            <person name="Hofmann A."/>
            <person name="Sternberg P.W."/>
            <person name="Wang J."/>
            <person name="Gasser R.B."/>
        </authorList>
    </citation>
    <scope>NUCLEOTIDE SEQUENCE [LARGE SCALE GENOMIC DNA]</scope>
    <source>
        <strain evidence="2">DCEP-RM93F</strain>
        <strain evidence="1">DCEP-RM93M</strain>
    </source>
</reference>
<evidence type="ECO:0000313" key="2">
    <source>
        <dbReference type="EMBL" id="KFD65823.1"/>
    </source>
</evidence>
<name>A0A085N8M7_9BILA</name>
<protein>
    <submittedName>
        <fullName evidence="2">Uncharacterized protein</fullName>
    </submittedName>
</protein>
<dbReference type="Proteomes" id="UP000030758">
    <property type="component" value="Unassembled WGS sequence"/>
</dbReference>
<gene>
    <name evidence="1" type="ORF">M513_13962</name>
    <name evidence="2" type="ORF">M514_13962</name>
</gene>
<evidence type="ECO:0000313" key="1">
    <source>
        <dbReference type="EMBL" id="KFD45160.1"/>
    </source>
</evidence>
<dbReference type="AlphaFoldDB" id="A0A085N8M7"/>
<accession>A0A085N8M7</accession>
<sequence length="69" mass="7816">MSRGSVQRCERKPLAKCEAPTATLIEGNRWNPLKTSKAQQKRAHRLNRNVGAAILGPYINGKQRRMEND</sequence>